<keyword evidence="3" id="KW-1185">Reference proteome</keyword>
<name>A0A9X4AHJ0_9BACI</name>
<keyword evidence="1" id="KW-0472">Membrane</keyword>
<dbReference type="EMBL" id="JAMQKC010000025">
    <property type="protein sequence ID" value="MDC3418375.1"/>
    <property type="molecule type" value="Genomic_DNA"/>
</dbReference>
<gene>
    <name evidence="2" type="ORF">NC799_15940</name>
</gene>
<dbReference type="AlphaFoldDB" id="A0A9X4AHJ0"/>
<reference evidence="2" key="1">
    <citation type="submission" date="2022-06" db="EMBL/GenBank/DDBJ databases">
        <title>Aquibacillus sp. a new bacterium isolated from soil saline samples.</title>
        <authorList>
            <person name="Galisteo C."/>
            <person name="De La Haba R."/>
            <person name="Sanchez-Porro C."/>
            <person name="Ventosa A."/>
        </authorList>
    </citation>
    <scope>NUCLEOTIDE SEQUENCE</scope>
    <source>
        <strain evidence="2">3ASR75-54</strain>
    </source>
</reference>
<evidence type="ECO:0000313" key="3">
    <source>
        <dbReference type="Proteomes" id="UP001145069"/>
    </source>
</evidence>
<evidence type="ECO:0000256" key="1">
    <source>
        <dbReference type="SAM" id="Phobius"/>
    </source>
</evidence>
<keyword evidence="1" id="KW-0812">Transmembrane</keyword>
<dbReference type="RefSeq" id="WP_272447438.1">
    <property type="nucleotide sequence ID" value="NZ_JAMQKC010000025.1"/>
</dbReference>
<comment type="caution">
    <text evidence="2">The sequence shown here is derived from an EMBL/GenBank/DDBJ whole genome shotgun (WGS) entry which is preliminary data.</text>
</comment>
<accession>A0A9X4AHJ0</accession>
<sequence>MEQVLSFATVLTPIVSALVQLVKKTVTVKKNYLPLGSFLIGIVLGILAYPFADLALVPRIWAGGVAGLAATGLFELVTKREGSSKDKKIS</sequence>
<proteinExistence type="predicted"/>
<protein>
    <submittedName>
        <fullName evidence="2">Holin</fullName>
    </submittedName>
</protein>
<feature type="transmembrane region" description="Helical" evidence="1">
    <location>
        <begin position="58"/>
        <end position="78"/>
    </location>
</feature>
<dbReference type="Pfam" id="PF06946">
    <property type="entry name" value="Phage_holin_5_1"/>
    <property type="match status" value="1"/>
</dbReference>
<keyword evidence="1" id="KW-1133">Transmembrane helix</keyword>
<feature type="transmembrane region" description="Helical" evidence="1">
    <location>
        <begin position="6"/>
        <end position="22"/>
    </location>
</feature>
<dbReference type="Proteomes" id="UP001145069">
    <property type="component" value="Unassembled WGS sequence"/>
</dbReference>
<organism evidence="2 3">
    <name type="scientific">Aquibacillus salsiterrae</name>
    <dbReference type="NCBI Taxonomy" id="2950439"/>
    <lineage>
        <taxon>Bacteria</taxon>
        <taxon>Bacillati</taxon>
        <taxon>Bacillota</taxon>
        <taxon>Bacilli</taxon>
        <taxon>Bacillales</taxon>
        <taxon>Bacillaceae</taxon>
        <taxon>Aquibacillus</taxon>
    </lineage>
</organism>
<evidence type="ECO:0000313" key="2">
    <source>
        <dbReference type="EMBL" id="MDC3418375.1"/>
    </source>
</evidence>
<feature type="transmembrane region" description="Helical" evidence="1">
    <location>
        <begin position="34"/>
        <end position="52"/>
    </location>
</feature>
<dbReference type="InterPro" id="IPR009708">
    <property type="entry name" value="Phage_A118_holin/antiholin"/>
</dbReference>